<proteinExistence type="predicted"/>
<accession>F0WU83</accession>
<reference evidence="1" key="1">
    <citation type="journal article" date="2011" name="PLoS Biol.">
        <title>Gene gain and loss during evolution of obligate parasitism in the white rust pathogen of Arabidopsis thaliana.</title>
        <authorList>
            <person name="Kemen E."/>
            <person name="Gardiner A."/>
            <person name="Schultz-Larsen T."/>
            <person name="Kemen A.C."/>
            <person name="Balmuth A.L."/>
            <person name="Robert-Seilaniantz A."/>
            <person name="Bailey K."/>
            <person name="Holub E."/>
            <person name="Studholme D.J."/>
            <person name="Maclean D."/>
            <person name="Jones J.D."/>
        </authorList>
    </citation>
    <scope>NUCLEOTIDE SEQUENCE</scope>
</reference>
<reference evidence="1" key="2">
    <citation type="submission" date="2011-02" db="EMBL/GenBank/DDBJ databases">
        <authorList>
            <person name="MacLean D."/>
        </authorList>
    </citation>
    <scope>NUCLEOTIDE SEQUENCE</scope>
</reference>
<dbReference type="HOGENOM" id="CLU_1828906_0_0_1"/>
<dbReference type="AlphaFoldDB" id="F0WU83"/>
<protein>
    <submittedName>
        <fullName evidence="1">AlNc14C267G9904 protein</fullName>
    </submittedName>
</protein>
<sequence>MEDWIVLTIIHEKLVPPIQSTLASYKPDSSTESCTAASPAIEILRSMLRHSFVFFYRLNKHENVDTSVQTLGCQLMKHLLDHLMLVMEATKDERLLSTGVECRKWLVAFSPQALAGPESLRFSNSLYIYRSLHHAMRIFEN</sequence>
<organism evidence="1">
    <name type="scientific">Albugo laibachii Nc14</name>
    <dbReference type="NCBI Taxonomy" id="890382"/>
    <lineage>
        <taxon>Eukaryota</taxon>
        <taxon>Sar</taxon>
        <taxon>Stramenopiles</taxon>
        <taxon>Oomycota</taxon>
        <taxon>Peronosporomycetes</taxon>
        <taxon>Albuginales</taxon>
        <taxon>Albuginaceae</taxon>
        <taxon>Albugo</taxon>
    </lineage>
</organism>
<name>F0WU83_9STRA</name>
<gene>
    <name evidence="1" type="primary">AlNc14C267G9904</name>
    <name evidence="1" type="ORF">ALNC14_111050</name>
</gene>
<dbReference type="EMBL" id="FR824312">
    <property type="protein sequence ID" value="CCA24961.1"/>
    <property type="molecule type" value="Genomic_DNA"/>
</dbReference>
<evidence type="ECO:0000313" key="1">
    <source>
        <dbReference type="EMBL" id="CCA24961.1"/>
    </source>
</evidence>